<dbReference type="OrthoDB" id="4918428at2"/>
<dbReference type="EMBL" id="CP022317">
    <property type="protein sequence ID" value="ASK67261.1"/>
    <property type="molecule type" value="Genomic_DNA"/>
</dbReference>
<dbReference type="AlphaFoldDB" id="A0A220UH45"/>
<protein>
    <recommendedName>
        <fullName evidence="3">RES domain-containing protein</fullName>
    </recommendedName>
</protein>
<accession>A0A220UH45</accession>
<evidence type="ECO:0008006" key="3">
    <source>
        <dbReference type="Google" id="ProtNLM"/>
    </source>
</evidence>
<sequence length="264" mass="29258">MTSLDQRICSRSGLALVAGPDSALRIARESYGPLNPVPRPPGETPQAWSRYDTPGRTIYACADRVTAYMELLAPYRTDVNAERRALQPIADVMGQDLDALWSEIVAEWDEAGAMKASWLPRAFREGRKLYTLTFPAGWWIDITATETIAALEDLLPHAWPTSEGLLEEPLTLAHLTGDDRVLTTAIATALRDEVTLDDGTLPLGIRFLSKHGHPAQGTGICWAYWMRNVDSGLAEPATRTHREEIREDDADLTAVQAYCKIKSR</sequence>
<dbReference type="KEGG" id="brv:CFK39_15560"/>
<dbReference type="Proteomes" id="UP000198398">
    <property type="component" value="Plasmid unnamed1"/>
</dbReference>
<keyword evidence="1" id="KW-0614">Plasmid</keyword>
<organism evidence="1 2">
    <name type="scientific">Brachybacterium avium</name>
    <dbReference type="NCBI Taxonomy" id="2017485"/>
    <lineage>
        <taxon>Bacteria</taxon>
        <taxon>Bacillati</taxon>
        <taxon>Actinomycetota</taxon>
        <taxon>Actinomycetes</taxon>
        <taxon>Micrococcales</taxon>
        <taxon>Dermabacteraceae</taxon>
        <taxon>Brachybacterium</taxon>
    </lineage>
</organism>
<proteinExistence type="predicted"/>
<name>A0A220UH45_9MICO</name>
<evidence type="ECO:0000313" key="2">
    <source>
        <dbReference type="Proteomes" id="UP000198398"/>
    </source>
</evidence>
<evidence type="ECO:0000313" key="1">
    <source>
        <dbReference type="EMBL" id="ASK67261.1"/>
    </source>
</evidence>
<reference evidence="1 2" key="1">
    <citation type="submission" date="2017-07" db="EMBL/GenBank/DDBJ databases">
        <title>Brachybacterium sp. VR2415.</title>
        <authorList>
            <person name="Tak E.J."/>
            <person name="Bae J.-W."/>
        </authorList>
    </citation>
    <scope>NUCLEOTIDE SEQUENCE [LARGE SCALE GENOMIC DNA]</scope>
    <source>
        <strain evidence="1 2">VR2415</strain>
        <plasmid evidence="2">unnamed1 sequence</plasmid>
    </source>
</reference>
<dbReference type="RefSeq" id="WP_089066493.1">
    <property type="nucleotide sequence ID" value="NZ_CP022317.1"/>
</dbReference>
<keyword evidence="2" id="KW-1185">Reference proteome</keyword>
<geneLocation type="plasmid" evidence="2">
    <name>unnamed1 sequence</name>
</geneLocation>
<gene>
    <name evidence="1" type="ORF">CFK39_15560</name>
</gene>